<evidence type="ECO:0000256" key="5">
    <source>
        <dbReference type="ARBA" id="ARBA00022692"/>
    </source>
</evidence>
<feature type="transmembrane region" description="Helical" evidence="9">
    <location>
        <begin position="7"/>
        <end position="33"/>
    </location>
</feature>
<dbReference type="PANTHER" id="PTHR33529:SF2">
    <property type="entry name" value="LIPOPOLYSACCHARIDE EXPORT SYSTEM PERMEASE PROTEIN LPTG"/>
    <property type="match status" value="1"/>
</dbReference>
<comment type="subunit">
    <text evidence="8">Component of the lipopolysaccharide transport and assembly complex. The LptBFG transporter is composed of two ATP-binding proteins (LptB) and two transmembrane proteins (LptF and LptG).</text>
</comment>
<dbReference type="KEGG" id="marq:MARGE09_P3730"/>
<dbReference type="InterPro" id="IPR030923">
    <property type="entry name" value="LptG"/>
</dbReference>
<organism evidence="10 11">
    <name type="scientific">Marinagarivorans cellulosilyticus</name>
    <dbReference type="NCBI Taxonomy" id="2721545"/>
    <lineage>
        <taxon>Bacteria</taxon>
        <taxon>Pseudomonadati</taxon>
        <taxon>Pseudomonadota</taxon>
        <taxon>Gammaproteobacteria</taxon>
        <taxon>Cellvibrionales</taxon>
        <taxon>Cellvibrionaceae</taxon>
        <taxon>Marinagarivorans</taxon>
    </lineage>
</organism>
<evidence type="ECO:0000256" key="7">
    <source>
        <dbReference type="ARBA" id="ARBA00023136"/>
    </source>
</evidence>
<feature type="transmembrane region" description="Helical" evidence="9">
    <location>
        <begin position="272"/>
        <end position="291"/>
    </location>
</feature>
<keyword evidence="7 9" id="KW-0472">Membrane</keyword>
<evidence type="ECO:0000313" key="10">
    <source>
        <dbReference type="EMBL" id="BCD99528.1"/>
    </source>
</evidence>
<evidence type="ECO:0000256" key="2">
    <source>
        <dbReference type="ARBA" id="ARBA00004651"/>
    </source>
</evidence>
<keyword evidence="11" id="KW-1185">Reference proteome</keyword>
<evidence type="ECO:0000256" key="9">
    <source>
        <dbReference type="SAM" id="Phobius"/>
    </source>
</evidence>
<dbReference type="GO" id="GO:0015920">
    <property type="term" value="P:lipopolysaccharide transport"/>
    <property type="evidence" value="ECO:0007669"/>
    <property type="project" value="TreeGrafter"/>
</dbReference>
<dbReference type="RefSeq" id="WP_236984794.1">
    <property type="nucleotide sequence ID" value="NZ_AP023086.1"/>
</dbReference>
<feature type="transmembrane region" description="Helical" evidence="9">
    <location>
        <begin position="101"/>
        <end position="120"/>
    </location>
</feature>
<evidence type="ECO:0000256" key="1">
    <source>
        <dbReference type="ARBA" id="ARBA00002265"/>
    </source>
</evidence>
<keyword evidence="6 9" id="KW-1133">Transmembrane helix</keyword>
<dbReference type="Proteomes" id="UP001320119">
    <property type="component" value="Chromosome"/>
</dbReference>
<comment type="similarity">
    <text evidence="3">Belongs to the LptF/LptG family.</text>
</comment>
<evidence type="ECO:0000256" key="3">
    <source>
        <dbReference type="ARBA" id="ARBA00007725"/>
    </source>
</evidence>
<evidence type="ECO:0000256" key="8">
    <source>
        <dbReference type="ARBA" id="ARBA00026081"/>
    </source>
</evidence>
<comment type="function">
    <text evidence="1">Part of the ABC transporter complex LptBFG involved in the translocation of lipopolysaccharide (LPS) from the inner membrane to the outer membrane.</text>
</comment>
<dbReference type="InterPro" id="IPR005495">
    <property type="entry name" value="LptG/LptF_permease"/>
</dbReference>
<evidence type="ECO:0000313" key="11">
    <source>
        <dbReference type="Proteomes" id="UP001320119"/>
    </source>
</evidence>
<dbReference type="GO" id="GO:0043190">
    <property type="term" value="C:ATP-binding cassette (ABC) transporter complex"/>
    <property type="evidence" value="ECO:0007669"/>
    <property type="project" value="InterPro"/>
</dbReference>
<comment type="subcellular location">
    <subcellularLocation>
        <location evidence="2">Cell membrane</location>
        <topology evidence="2">Multi-pass membrane protein</topology>
    </subcellularLocation>
</comment>
<dbReference type="NCBIfam" id="TIGR04408">
    <property type="entry name" value="LptG_lptG"/>
    <property type="match status" value="1"/>
</dbReference>
<proteinExistence type="inferred from homology"/>
<sequence length="353" mass="38686">MRRINHYIGISVAGAILVVLLVVVALDVIAMLIDQLDNISADYTFLEAVIFTLLSVPSSVYEFLPLASLVGCLIGLGLLANTSELTVIRAAGVSVKRIIWAVMRPVLGFIIVAVVLGEYVTPTLDQYAQSRRAIALGHATALTGQRGVWNREGREYMHFSAVLPNGKLLGMTRMLFDAKGRLQTMTYVESAIYQGSHWFEQEGVVTTLTPQGVATEHFDSRRWESEISPRLLSVIALQPSGLPMQKLLPYAGYLEKQGQSGLEYRLAFWQKLFQPLATLSLVMIAISFVFGPLRQVTMGFRVFAGVIVGIVFQTTQDLLGPSSLLFGFSPLIAVLAPIGVSFLIGLILLRRSV</sequence>
<gene>
    <name evidence="10" type="ORF">MARGE09_P3730</name>
</gene>
<accession>A0AAN2BLV8</accession>
<feature type="transmembrane region" description="Helical" evidence="9">
    <location>
        <begin position="63"/>
        <end position="80"/>
    </location>
</feature>
<dbReference type="AlphaFoldDB" id="A0AAN2BLV8"/>
<keyword evidence="5 9" id="KW-0812">Transmembrane</keyword>
<evidence type="ECO:0000256" key="6">
    <source>
        <dbReference type="ARBA" id="ARBA00022989"/>
    </source>
</evidence>
<dbReference type="PANTHER" id="PTHR33529">
    <property type="entry name" value="SLR0882 PROTEIN-RELATED"/>
    <property type="match status" value="1"/>
</dbReference>
<protein>
    <submittedName>
        <fullName evidence="10">Lipopolysaccharide export system permease protein</fullName>
    </submittedName>
</protein>
<dbReference type="EMBL" id="AP023086">
    <property type="protein sequence ID" value="BCD99528.1"/>
    <property type="molecule type" value="Genomic_DNA"/>
</dbReference>
<dbReference type="Pfam" id="PF03739">
    <property type="entry name" value="LptF_LptG"/>
    <property type="match status" value="1"/>
</dbReference>
<evidence type="ECO:0000256" key="4">
    <source>
        <dbReference type="ARBA" id="ARBA00022475"/>
    </source>
</evidence>
<keyword evidence="4" id="KW-1003">Cell membrane</keyword>
<feature type="transmembrane region" description="Helical" evidence="9">
    <location>
        <begin position="327"/>
        <end position="349"/>
    </location>
</feature>
<reference evidence="10 11" key="1">
    <citation type="journal article" date="2022" name="IScience">
        <title>An ultrasensitive nanofiber-based assay for enzymatic hydrolysis and deep-sea microbial degradation of cellulose.</title>
        <authorList>
            <person name="Tsudome M."/>
            <person name="Tachioka M."/>
            <person name="Miyazaki M."/>
            <person name="Uchimura K."/>
            <person name="Tsuda M."/>
            <person name="Takaki Y."/>
            <person name="Deguchi S."/>
        </authorList>
    </citation>
    <scope>NUCLEOTIDE SEQUENCE [LARGE SCALE GENOMIC DNA]</scope>
    <source>
        <strain evidence="10 11">GE09</strain>
    </source>
</reference>
<feature type="transmembrane region" description="Helical" evidence="9">
    <location>
        <begin position="298"/>
        <end position="315"/>
    </location>
</feature>
<dbReference type="GO" id="GO:0055085">
    <property type="term" value="P:transmembrane transport"/>
    <property type="evidence" value="ECO:0007669"/>
    <property type="project" value="InterPro"/>
</dbReference>
<name>A0AAN2BLV8_9GAMM</name>